<accession>A0A5N6M3N9</accession>
<dbReference type="InterPro" id="IPR013083">
    <property type="entry name" value="Znf_RING/FYVE/PHD"/>
</dbReference>
<keyword evidence="1" id="KW-0479">Metal-binding</keyword>
<feature type="region of interest" description="Disordered" evidence="5">
    <location>
        <begin position="1"/>
        <end position="20"/>
    </location>
</feature>
<dbReference type="GO" id="GO:0008270">
    <property type="term" value="F:zinc ion binding"/>
    <property type="evidence" value="ECO:0007669"/>
    <property type="project" value="UniProtKB-KW"/>
</dbReference>
<dbReference type="Proteomes" id="UP000326396">
    <property type="component" value="Linkage Group LG7"/>
</dbReference>
<dbReference type="SUPFAM" id="SSF57850">
    <property type="entry name" value="RING/U-box"/>
    <property type="match status" value="1"/>
</dbReference>
<feature type="compositionally biased region" description="Polar residues" evidence="5">
    <location>
        <begin position="1"/>
        <end position="10"/>
    </location>
</feature>
<dbReference type="GO" id="GO:0033768">
    <property type="term" value="C:SUMO-targeted ubiquitin ligase complex"/>
    <property type="evidence" value="ECO:0007669"/>
    <property type="project" value="TreeGrafter"/>
</dbReference>
<dbReference type="OrthoDB" id="6105938at2759"/>
<dbReference type="PANTHER" id="PTHR47094">
    <property type="entry name" value="ELFLESS, ISOFORM B"/>
    <property type="match status" value="1"/>
</dbReference>
<keyword evidence="3" id="KW-0862">Zinc</keyword>
<gene>
    <name evidence="7" type="ORF">E3N88_36367</name>
</gene>
<evidence type="ECO:0000313" key="8">
    <source>
        <dbReference type="Proteomes" id="UP000326396"/>
    </source>
</evidence>
<comment type="caution">
    <text evidence="7">The sequence shown here is derived from an EMBL/GenBank/DDBJ whole genome shotgun (WGS) entry which is preliminary data.</text>
</comment>
<evidence type="ECO:0000313" key="7">
    <source>
        <dbReference type="EMBL" id="KAD3068487.1"/>
    </source>
</evidence>
<dbReference type="PROSITE" id="PS50089">
    <property type="entry name" value="ZF_RING_2"/>
    <property type="match status" value="1"/>
</dbReference>
<dbReference type="GO" id="GO:0061630">
    <property type="term" value="F:ubiquitin protein ligase activity"/>
    <property type="evidence" value="ECO:0007669"/>
    <property type="project" value="InterPro"/>
</dbReference>
<keyword evidence="2 4" id="KW-0863">Zinc-finger</keyword>
<reference evidence="7 8" key="1">
    <citation type="submission" date="2019-05" db="EMBL/GenBank/DDBJ databases">
        <title>Mikania micrantha, genome provides insights into the molecular mechanism of rapid growth.</title>
        <authorList>
            <person name="Liu B."/>
        </authorList>
    </citation>
    <scope>NUCLEOTIDE SEQUENCE [LARGE SCALE GENOMIC DNA]</scope>
    <source>
        <strain evidence="7">NLD-2019</strain>
        <tissue evidence="7">Leaf</tissue>
    </source>
</reference>
<dbReference type="Pfam" id="PF13923">
    <property type="entry name" value="zf-C3HC4_2"/>
    <property type="match status" value="1"/>
</dbReference>
<dbReference type="Gene3D" id="3.30.40.10">
    <property type="entry name" value="Zinc/RING finger domain, C3HC4 (zinc finger)"/>
    <property type="match status" value="1"/>
</dbReference>
<dbReference type="AlphaFoldDB" id="A0A5N6M3N9"/>
<feature type="domain" description="RING-type" evidence="6">
    <location>
        <begin position="186"/>
        <end position="225"/>
    </location>
</feature>
<evidence type="ECO:0000256" key="2">
    <source>
        <dbReference type="ARBA" id="ARBA00022771"/>
    </source>
</evidence>
<evidence type="ECO:0000259" key="6">
    <source>
        <dbReference type="PROSITE" id="PS50089"/>
    </source>
</evidence>
<keyword evidence="8" id="KW-1185">Reference proteome</keyword>
<evidence type="ECO:0000256" key="4">
    <source>
        <dbReference type="PROSITE-ProRule" id="PRU00175"/>
    </source>
</evidence>
<dbReference type="GO" id="GO:0140082">
    <property type="term" value="F:SUMO-ubiquitin ligase activity"/>
    <property type="evidence" value="ECO:0007669"/>
    <property type="project" value="TreeGrafter"/>
</dbReference>
<dbReference type="SMART" id="SM00184">
    <property type="entry name" value="RING"/>
    <property type="match status" value="1"/>
</dbReference>
<dbReference type="EMBL" id="SZYD01000017">
    <property type="protein sequence ID" value="KAD3068487.1"/>
    <property type="molecule type" value="Genomic_DNA"/>
</dbReference>
<evidence type="ECO:0000256" key="1">
    <source>
        <dbReference type="ARBA" id="ARBA00022723"/>
    </source>
</evidence>
<sequence>MSTHRQTVKTPNMERARPVTASVQNHQSVQPGIHESSFLSGPCELRLGPPRSPPLAPTNVEAGSSRRAHRTQFINGRSGGLDIIDEQIIGSRREIVTPFRLELGRPIVPLGPRGQNGYLRLFLPMHHPSGSLTLGPTNGDVDVDDDDDDPIMLSPASYQQLHVEPVAPLPSPPPPPPPPPVPTYTCPICLCTMSEESTVTKCGHVFCDRCIRKAITAQAKCPDQRTEQTHPGPAASLVRGFDQVRLPVK</sequence>
<protein>
    <recommendedName>
        <fullName evidence="6">RING-type domain-containing protein</fullName>
    </recommendedName>
</protein>
<evidence type="ECO:0000256" key="3">
    <source>
        <dbReference type="ARBA" id="ARBA00022833"/>
    </source>
</evidence>
<dbReference type="GO" id="GO:0006511">
    <property type="term" value="P:ubiquitin-dependent protein catabolic process"/>
    <property type="evidence" value="ECO:0007669"/>
    <property type="project" value="TreeGrafter"/>
</dbReference>
<dbReference type="GO" id="GO:0032183">
    <property type="term" value="F:SUMO binding"/>
    <property type="evidence" value="ECO:0007669"/>
    <property type="project" value="TreeGrafter"/>
</dbReference>
<dbReference type="InterPro" id="IPR049627">
    <property type="entry name" value="SLX8"/>
</dbReference>
<proteinExistence type="predicted"/>
<organism evidence="7 8">
    <name type="scientific">Mikania micrantha</name>
    <name type="common">bitter vine</name>
    <dbReference type="NCBI Taxonomy" id="192012"/>
    <lineage>
        <taxon>Eukaryota</taxon>
        <taxon>Viridiplantae</taxon>
        <taxon>Streptophyta</taxon>
        <taxon>Embryophyta</taxon>
        <taxon>Tracheophyta</taxon>
        <taxon>Spermatophyta</taxon>
        <taxon>Magnoliopsida</taxon>
        <taxon>eudicotyledons</taxon>
        <taxon>Gunneridae</taxon>
        <taxon>Pentapetalae</taxon>
        <taxon>asterids</taxon>
        <taxon>campanulids</taxon>
        <taxon>Asterales</taxon>
        <taxon>Asteraceae</taxon>
        <taxon>Asteroideae</taxon>
        <taxon>Heliantheae alliance</taxon>
        <taxon>Eupatorieae</taxon>
        <taxon>Mikania</taxon>
    </lineage>
</organism>
<dbReference type="PANTHER" id="PTHR47094:SF18">
    <property type="entry name" value="RING-TYPE DOMAIN-CONTAINING PROTEIN"/>
    <property type="match status" value="1"/>
</dbReference>
<dbReference type="InterPro" id="IPR001841">
    <property type="entry name" value="Znf_RING"/>
</dbReference>
<dbReference type="InterPro" id="IPR017907">
    <property type="entry name" value="Znf_RING_CS"/>
</dbReference>
<dbReference type="PROSITE" id="PS00518">
    <property type="entry name" value="ZF_RING_1"/>
    <property type="match status" value="1"/>
</dbReference>
<name>A0A5N6M3N9_9ASTR</name>
<evidence type="ECO:0000256" key="5">
    <source>
        <dbReference type="SAM" id="MobiDB-lite"/>
    </source>
</evidence>